<sequence length="147" mass="16468">MAGQDLMYLHVQGEMAGANAIYGLDEVSTSKMPAEFWAEFPQRRGLRPKSMTTSQVLNRLGAWGFRLAAFAPAADAHAENLARLFYPNSIYLRPVSKYFPMFYWILCRNPTLESSAESDRGNQLPIKDGTSTENTTASSETQMFCKI</sequence>
<evidence type="ECO:0000256" key="1">
    <source>
        <dbReference type="SAM" id="MobiDB-lite"/>
    </source>
</evidence>
<dbReference type="Proteomes" id="UP000678499">
    <property type="component" value="Unassembled WGS sequence"/>
</dbReference>
<keyword evidence="3" id="KW-1185">Reference proteome</keyword>
<gene>
    <name evidence="2" type="ORF">NMOB1V02_LOCUS8782</name>
</gene>
<dbReference type="AlphaFoldDB" id="A0A7R9BTS8"/>
<feature type="region of interest" description="Disordered" evidence="1">
    <location>
        <begin position="114"/>
        <end position="142"/>
    </location>
</feature>
<evidence type="ECO:0000313" key="3">
    <source>
        <dbReference type="Proteomes" id="UP000678499"/>
    </source>
</evidence>
<proteinExistence type="predicted"/>
<reference evidence="2" key="1">
    <citation type="submission" date="2020-11" db="EMBL/GenBank/DDBJ databases">
        <authorList>
            <person name="Tran Van P."/>
        </authorList>
    </citation>
    <scope>NUCLEOTIDE SEQUENCE</scope>
</reference>
<organism evidence="2">
    <name type="scientific">Notodromas monacha</name>
    <dbReference type="NCBI Taxonomy" id="399045"/>
    <lineage>
        <taxon>Eukaryota</taxon>
        <taxon>Metazoa</taxon>
        <taxon>Ecdysozoa</taxon>
        <taxon>Arthropoda</taxon>
        <taxon>Crustacea</taxon>
        <taxon>Oligostraca</taxon>
        <taxon>Ostracoda</taxon>
        <taxon>Podocopa</taxon>
        <taxon>Podocopida</taxon>
        <taxon>Cypridocopina</taxon>
        <taxon>Cypridoidea</taxon>
        <taxon>Cyprididae</taxon>
        <taxon>Notodromas</taxon>
    </lineage>
</organism>
<name>A0A7R9BTS8_9CRUS</name>
<dbReference type="EMBL" id="CAJPEX010002644">
    <property type="protein sequence ID" value="CAG0921282.1"/>
    <property type="molecule type" value="Genomic_DNA"/>
</dbReference>
<accession>A0A7R9BTS8</accession>
<feature type="compositionally biased region" description="Low complexity" evidence="1">
    <location>
        <begin position="131"/>
        <end position="141"/>
    </location>
</feature>
<protein>
    <submittedName>
        <fullName evidence="2">Uncharacterized protein</fullName>
    </submittedName>
</protein>
<evidence type="ECO:0000313" key="2">
    <source>
        <dbReference type="EMBL" id="CAD7281130.1"/>
    </source>
</evidence>
<dbReference type="EMBL" id="OA884681">
    <property type="protein sequence ID" value="CAD7281130.1"/>
    <property type="molecule type" value="Genomic_DNA"/>
</dbReference>